<dbReference type="PANTHER" id="PTHR39428">
    <property type="entry name" value="F420H(2)-DEPENDENT QUINONE REDUCTASE RV1261C"/>
    <property type="match status" value="1"/>
</dbReference>
<reference evidence="4" key="1">
    <citation type="submission" date="2021-01" db="EMBL/GenBank/DDBJ databases">
        <title>Whole genome shotgun sequence of Planobispora takensis NBRC 109077.</title>
        <authorList>
            <person name="Komaki H."/>
            <person name="Tamura T."/>
        </authorList>
    </citation>
    <scope>NUCLEOTIDE SEQUENCE</scope>
    <source>
        <strain evidence="4">NBRC 109077</strain>
    </source>
</reference>
<dbReference type="GO" id="GO:0016491">
    <property type="term" value="F:oxidoreductase activity"/>
    <property type="evidence" value="ECO:0007669"/>
    <property type="project" value="InterPro"/>
</dbReference>
<evidence type="ECO:0000256" key="1">
    <source>
        <dbReference type="ARBA" id="ARBA00008710"/>
    </source>
</evidence>
<proteinExistence type="inferred from homology"/>
<evidence type="ECO:0000313" key="4">
    <source>
        <dbReference type="EMBL" id="GII01700.1"/>
    </source>
</evidence>
<dbReference type="CDD" id="cd12108">
    <property type="entry name" value="Hr-like"/>
    <property type="match status" value="1"/>
</dbReference>
<sequence>MADYSQQQVIDFNRQVIEEFRKNGGRVGGRFEGAPLLLLTTTGARTGRPRTNPAAYLREDDRVFVFATNAGSDRHPAWYHNLLARPRVTFEIGDGHRVETRAATAVVLRGEERDGVYARQAAIVPAFATYQAGTSRIIPVIALHPVDRERARRIGDDLARIHAGLRRDLTAVRGELEEFLAGRRDAPPRARLGTDLRDHCLAFCDALHTHHTREDGTGFPILERHHPELRPVLERLRREHVAVAGAVHRLRTLLADPGGSDPERVRAEFDRLSAELESHFAYEEEQLTDALNALVPEG</sequence>
<dbReference type="Pfam" id="PF04075">
    <property type="entry name" value="F420H2_quin_red"/>
    <property type="match status" value="1"/>
</dbReference>
<dbReference type="EMBL" id="BOOK01000027">
    <property type="protein sequence ID" value="GII01700.1"/>
    <property type="molecule type" value="Genomic_DNA"/>
</dbReference>
<dbReference type="Gene3D" id="2.30.110.10">
    <property type="entry name" value="Electron Transport, Fmn-binding Protein, Chain A"/>
    <property type="match status" value="1"/>
</dbReference>
<comment type="similarity">
    <text evidence="1">Belongs to the F420H(2)-dependent quinone reductase family.</text>
</comment>
<evidence type="ECO:0000313" key="5">
    <source>
        <dbReference type="Proteomes" id="UP000634476"/>
    </source>
</evidence>
<protein>
    <submittedName>
        <fullName evidence="4">Cation-binding protein</fullName>
    </submittedName>
</protein>
<dbReference type="NCBIfam" id="TIGR00026">
    <property type="entry name" value="hi_GC_TIGR00026"/>
    <property type="match status" value="1"/>
</dbReference>
<dbReference type="PANTHER" id="PTHR39428:SF1">
    <property type="entry name" value="F420H(2)-DEPENDENT QUINONE REDUCTASE RV1261C"/>
    <property type="match status" value="1"/>
</dbReference>
<comment type="caution">
    <text evidence="4">The sequence shown here is derived from an EMBL/GenBank/DDBJ whole genome shotgun (WGS) entry which is preliminary data.</text>
</comment>
<dbReference type="RefSeq" id="WP_239130864.1">
    <property type="nucleotide sequence ID" value="NZ_BOOK01000027.1"/>
</dbReference>
<comment type="catalytic activity">
    <reaction evidence="2">
        <text>oxidized coenzyme F420-(gamma-L-Glu)(n) + a quinol + H(+) = reduced coenzyme F420-(gamma-L-Glu)(n) + a quinone</text>
        <dbReference type="Rhea" id="RHEA:39663"/>
        <dbReference type="Rhea" id="RHEA-COMP:12939"/>
        <dbReference type="Rhea" id="RHEA-COMP:14378"/>
        <dbReference type="ChEBI" id="CHEBI:15378"/>
        <dbReference type="ChEBI" id="CHEBI:24646"/>
        <dbReference type="ChEBI" id="CHEBI:132124"/>
        <dbReference type="ChEBI" id="CHEBI:133980"/>
        <dbReference type="ChEBI" id="CHEBI:139511"/>
    </reaction>
</comment>
<gene>
    <name evidence="4" type="ORF">Pta02_37080</name>
</gene>
<organism evidence="4 5">
    <name type="scientific">Planobispora takensis</name>
    <dbReference type="NCBI Taxonomy" id="1367882"/>
    <lineage>
        <taxon>Bacteria</taxon>
        <taxon>Bacillati</taxon>
        <taxon>Actinomycetota</taxon>
        <taxon>Actinomycetes</taxon>
        <taxon>Streptosporangiales</taxon>
        <taxon>Streptosporangiaceae</taxon>
        <taxon>Planobispora</taxon>
    </lineage>
</organism>
<keyword evidence="5" id="KW-1185">Reference proteome</keyword>
<dbReference type="InterPro" id="IPR004378">
    <property type="entry name" value="F420H2_quin_Rdtase"/>
</dbReference>
<dbReference type="Pfam" id="PF01814">
    <property type="entry name" value="Hemerythrin"/>
    <property type="match status" value="1"/>
</dbReference>
<evidence type="ECO:0000259" key="3">
    <source>
        <dbReference type="Pfam" id="PF01814"/>
    </source>
</evidence>
<dbReference type="SUPFAM" id="SSF50475">
    <property type="entry name" value="FMN-binding split barrel"/>
    <property type="match status" value="1"/>
</dbReference>
<dbReference type="InterPro" id="IPR012349">
    <property type="entry name" value="Split_barrel_FMN-bd"/>
</dbReference>
<dbReference type="AlphaFoldDB" id="A0A8J3SYK8"/>
<accession>A0A8J3SYK8</accession>
<dbReference type="Gene3D" id="1.20.120.520">
    <property type="entry name" value="nmb1532 protein domain like"/>
    <property type="match status" value="1"/>
</dbReference>
<evidence type="ECO:0000256" key="2">
    <source>
        <dbReference type="ARBA" id="ARBA00049106"/>
    </source>
</evidence>
<dbReference type="Proteomes" id="UP000634476">
    <property type="component" value="Unassembled WGS sequence"/>
</dbReference>
<name>A0A8J3SYK8_9ACTN</name>
<feature type="domain" description="Hemerythrin-like" evidence="3">
    <location>
        <begin position="156"/>
        <end position="288"/>
    </location>
</feature>
<dbReference type="GO" id="GO:0005886">
    <property type="term" value="C:plasma membrane"/>
    <property type="evidence" value="ECO:0007669"/>
    <property type="project" value="TreeGrafter"/>
</dbReference>
<dbReference type="InterPro" id="IPR012312">
    <property type="entry name" value="Hemerythrin-like"/>
</dbReference>
<dbReference type="GO" id="GO:0070967">
    <property type="term" value="F:coenzyme F420 binding"/>
    <property type="evidence" value="ECO:0007669"/>
    <property type="project" value="TreeGrafter"/>
</dbReference>